<comment type="similarity">
    <text evidence="1">Belongs to the aspartate/glutamate racemases family.</text>
</comment>
<proteinExistence type="inferred from homology"/>
<keyword evidence="2 3" id="KW-0413">Isomerase</keyword>
<dbReference type="SUPFAM" id="SSF53681">
    <property type="entry name" value="Aspartate/glutamate racemase"/>
    <property type="match status" value="2"/>
</dbReference>
<dbReference type="NCBIfam" id="TIGR00035">
    <property type="entry name" value="asp_race"/>
    <property type="match status" value="1"/>
</dbReference>
<dbReference type="Gene3D" id="3.40.50.1860">
    <property type="match status" value="2"/>
</dbReference>
<dbReference type="Proteomes" id="UP001205748">
    <property type="component" value="Unassembled WGS sequence"/>
</dbReference>
<keyword evidence="4" id="KW-1185">Reference proteome</keyword>
<dbReference type="InterPro" id="IPR004380">
    <property type="entry name" value="Asp_race"/>
</dbReference>
<protein>
    <submittedName>
        <fullName evidence="3">Amino acid racemase</fullName>
        <ecNumber evidence="3">5.1.1.-</ecNumber>
    </submittedName>
</protein>
<name>A0AAE3HGY7_9FIRM</name>
<evidence type="ECO:0000256" key="2">
    <source>
        <dbReference type="ARBA" id="ARBA00023235"/>
    </source>
</evidence>
<dbReference type="EMBL" id="JANKAS010000008">
    <property type="protein sequence ID" value="MCR1899302.1"/>
    <property type="molecule type" value="Genomic_DNA"/>
</dbReference>
<dbReference type="RefSeq" id="WP_257531505.1">
    <property type="nucleotide sequence ID" value="NZ_JANKAS010000008.1"/>
</dbReference>
<dbReference type="PANTHER" id="PTHR21198:SF7">
    <property type="entry name" value="ASPARTATE-GLUTAMATE RACEMASE FAMILY"/>
    <property type="match status" value="1"/>
</dbReference>
<sequence>MNDKIIGIIGGMGPEATADLYMKIIKATKVKKDQDHFRVIIDSNAKIPDRTKAILGIGQSPVDALVETGKNLEKSDVDIACLPCITSHYFIDEIQEKLSYPIMNALVEVGKYIEHDYPHVKNVGILATSGTVKTGLFSKYLPNMNVLYPDSTTQVQKVMEAIYGDEGIKNGNTGDKPLNLLKEASMELMDKGAELIISGCTEIALALKPHHLSRPLIDPMMVVANAITK</sequence>
<comment type="caution">
    <text evidence="3">The sequence shown here is derived from an EMBL/GenBank/DDBJ whole genome shotgun (WGS) entry which is preliminary data.</text>
</comment>
<dbReference type="InterPro" id="IPR015942">
    <property type="entry name" value="Asp/Glu/hydantoin_racemase"/>
</dbReference>
<dbReference type="Pfam" id="PF01177">
    <property type="entry name" value="Asp_Glu_race"/>
    <property type="match status" value="1"/>
</dbReference>
<dbReference type="GO" id="GO:0047661">
    <property type="term" value="F:amino-acid racemase activity"/>
    <property type="evidence" value="ECO:0007669"/>
    <property type="project" value="InterPro"/>
</dbReference>
<reference evidence="3" key="1">
    <citation type="submission" date="2022-07" db="EMBL/GenBank/DDBJ databases">
        <title>Enhanced cultured diversity of the mouse gut microbiota enables custom-made synthetic communities.</title>
        <authorList>
            <person name="Afrizal A."/>
        </authorList>
    </citation>
    <scope>NUCLEOTIDE SEQUENCE</scope>
    <source>
        <strain evidence="3">DSM 28593</strain>
    </source>
</reference>
<evidence type="ECO:0000313" key="4">
    <source>
        <dbReference type="Proteomes" id="UP001205748"/>
    </source>
</evidence>
<dbReference type="EC" id="5.1.1.-" evidence="3"/>
<dbReference type="PANTHER" id="PTHR21198">
    <property type="entry name" value="GLUTAMATE RACEMASE"/>
    <property type="match status" value="1"/>
</dbReference>
<organism evidence="3 4">
    <name type="scientific">Irregularibacter muris</name>
    <dbReference type="NCBI Taxonomy" id="1796619"/>
    <lineage>
        <taxon>Bacteria</taxon>
        <taxon>Bacillati</taxon>
        <taxon>Bacillota</taxon>
        <taxon>Clostridia</taxon>
        <taxon>Eubacteriales</taxon>
        <taxon>Eubacteriaceae</taxon>
        <taxon>Irregularibacter</taxon>
    </lineage>
</organism>
<dbReference type="AlphaFoldDB" id="A0AAE3HGY7"/>
<dbReference type="InterPro" id="IPR001920">
    <property type="entry name" value="Asp/Glu_race"/>
</dbReference>
<evidence type="ECO:0000313" key="3">
    <source>
        <dbReference type="EMBL" id="MCR1899302.1"/>
    </source>
</evidence>
<evidence type="ECO:0000256" key="1">
    <source>
        <dbReference type="ARBA" id="ARBA00007847"/>
    </source>
</evidence>
<accession>A0AAE3HGY7</accession>
<gene>
    <name evidence="3" type="ORF">NSA47_09940</name>
</gene>